<dbReference type="RefSeq" id="WP_102483150.1">
    <property type="nucleotide sequence ID" value="NZ_MCSW01000211.1"/>
</dbReference>
<evidence type="ECO:0000313" key="2">
    <source>
        <dbReference type="EMBL" id="PMF18137.1"/>
    </source>
</evidence>
<sequence length="169" mass="19124">MAQQNSTPTLSNSNSSTSVSPLGHESSPKNDISSPLAVLKLRYQVKKCRDETKRKSDFVAKIQRLKMFSRRQSPVQLADIAALKDQGFVDAIKQQFPQLVSCRFAFHEIRDFFIKLNGAGFGEWFLHERVDYIIMYTTYGSVFPALRFVTTGEGTFKCSGFCFDVRFGA</sequence>
<protein>
    <submittedName>
        <fullName evidence="2">Uncharacterized protein</fullName>
    </submittedName>
</protein>
<name>A0A2N7C9P4_VIBSP</name>
<feature type="region of interest" description="Disordered" evidence="1">
    <location>
        <begin position="1"/>
        <end position="32"/>
    </location>
</feature>
<organism evidence="2 3">
    <name type="scientific">Vibrio splendidus</name>
    <dbReference type="NCBI Taxonomy" id="29497"/>
    <lineage>
        <taxon>Bacteria</taxon>
        <taxon>Pseudomonadati</taxon>
        <taxon>Pseudomonadota</taxon>
        <taxon>Gammaproteobacteria</taxon>
        <taxon>Vibrionales</taxon>
        <taxon>Vibrionaceae</taxon>
        <taxon>Vibrio</taxon>
    </lineage>
</organism>
<dbReference type="AlphaFoldDB" id="A0A2N7C9P4"/>
<accession>A0A2N7C9P4</accession>
<feature type="compositionally biased region" description="Low complexity" evidence="1">
    <location>
        <begin position="1"/>
        <end position="22"/>
    </location>
</feature>
<gene>
    <name evidence="2" type="ORF">BCV19_01415</name>
</gene>
<proteinExistence type="predicted"/>
<reference evidence="3" key="1">
    <citation type="submission" date="2016-07" db="EMBL/GenBank/DDBJ databases">
        <title>Nontailed viruses are major unrecognized killers of bacteria in the ocean.</title>
        <authorList>
            <person name="Kauffman K."/>
            <person name="Hussain F."/>
            <person name="Yang J."/>
            <person name="Arevalo P."/>
            <person name="Brown J."/>
            <person name="Cutler M."/>
            <person name="Kelly L."/>
            <person name="Polz M.F."/>
        </authorList>
    </citation>
    <scope>NUCLEOTIDE SEQUENCE [LARGE SCALE GENOMIC DNA]</scope>
    <source>
        <strain evidence="3">10N.286.54.F3</strain>
    </source>
</reference>
<evidence type="ECO:0000256" key="1">
    <source>
        <dbReference type="SAM" id="MobiDB-lite"/>
    </source>
</evidence>
<evidence type="ECO:0000313" key="3">
    <source>
        <dbReference type="Proteomes" id="UP000235405"/>
    </source>
</evidence>
<dbReference type="Proteomes" id="UP000235405">
    <property type="component" value="Unassembled WGS sequence"/>
</dbReference>
<dbReference type="EMBL" id="MCSW01000211">
    <property type="protein sequence ID" value="PMF18137.1"/>
    <property type="molecule type" value="Genomic_DNA"/>
</dbReference>
<comment type="caution">
    <text evidence="2">The sequence shown here is derived from an EMBL/GenBank/DDBJ whole genome shotgun (WGS) entry which is preliminary data.</text>
</comment>